<dbReference type="SUPFAM" id="SSF55154">
    <property type="entry name" value="CYTH-like phosphatases"/>
    <property type="match status" value="1"/>
</dbReference>
<dbReference type="Proteomes" id="UP001501521">
    <property type="component" value="Unassembled WGS sequence"/>
</dbReference>
<gene>
    <name evidence="1" type="ORF">GCM10025789_04300</name>
</gene>
<comment type="caution">
    <text evidence="1">The sequence shown here is derived from an EMBL/GenBank/DDBJ whole genome shotgun (WGS) entry which is preliminary data.</text>
</comment>
<name>A0ABP9F0I1_9ACTN</name>
<accession>A0ABP9F0I1</accession>
<dbReference type="EMBL" id="BAABLV010000008">
    <property type="protein sequence ID" value="GAA4890826.1"/>
    <property type="molecule type" value="Genomic_DNA"/>
</dbReference>
<evidence type="ECO:0000313" key="2">
    <source>
        <dbReference type="Proteomes" id="UP001501521"/>
    </source>
</evidence>
<protein>
    <recommendedName>
        <fullName evidence="3">CHAD domain-containing protein</fullName>
    </recommendedName>
</protein>
<evidence type="ECO:0000313" key="1">
    <source>
        <dbReference type="EMBL" id="GAA4890826.1"/>
    </source>
</evidence>
<keyword evidence="2" id="KW-1185">Reference proteome</keyword>
<reference evidence="2" key="1">
    <citation type="journal article" date="2019" name="Int. J. Syst. Evol. Microbiol.">
        <title>The Global Catalogue of Microorganisms (GCM) 10K type strain sequencing project: providing services to taxonomists for standard genome sequencing and annotation.</title>
        <authorList>
            <consortium name="The Broad Institute Genomics Platform"/>
            <consortium name="The Broad Institute Genome Sequencing Center for Infectious Disease"/>
            <person name="Wu L."/>
            <person name="Ma J."/>
        </authorList>
    </citation>
    <scope>NUCLEOTIDE SEQUENCE [LARGE SCALE GENOMIC DNA]</scope>
    <source>
        <strain evidence="2">JCM 19125</strain>
    </source>
</reference>
<sequence>MAKKGTPAGAIRFEVPFDAAAPQLTAEAVGLRRLVHRAAASYVMDCTIIDAPDGRLLRAGVVVAHRVVAGAGQWYLSAPGWTPHLPEEHAEPMSGNGDLPAHFERLVRPFARHAPLGPLAVMTCERNEWALRDADNATAAVVRDEKVQVCRDGEVTAEYREVTFSPTEALTGQQREFLLSSALASGSTVVPDFPSVQRRLGAPANGLSGFPRPRELRRDASLEEFVISLFTAHLGDIVRADLERRTGDPDDVGVLNHGLWQFGRDLRGLAPVLDPAWREAVEAQLAGLPFESGEDIEQPTLDVIDSLVVGARAPRLGDLSHQLAAKLLFERAEQATYILADRCRSLTPSSPDEAWQAALKAAEQLEVAATVLSPLMPRVMTKLLRRLDEVIDELRRAARGIRSGAPELDGLSPAQAYQLGLDYQRSRGEAALRRRDFIERWPERVAEARKLLAKAKKKQAKQLRKQQA</sequence>
<evidence type="ECO:0008006" key="3">
    <source>
        <dbReference type="Google" id="ProtNLM"/>
    </source>
</evidence>
<proteinExistence type="predicted"/>
<dbReference type="RefSeq" id="WP_345578296.1">
    <property type="nucleotide sequence ID" value="NZ_BAABLV010000008.1"/>
</dbReference>
<dbReference type="InterPro" id="IPR033469">
    <property type="entry name" value="CYTH-like_dom_sf"/>
</dbReference>
<organism evidence="1 2">
    <name type="scientific">Tessaracoccus lubricantis</name>
    <dbReference type="NCBI Taxonomy" id="545543"/>
    <lineage>
        <taxon>Bacteria</taxon>
        <taxon>Bacillati</taxon>
        <taxon>Actinomycetota</taxon>
        <taxon>Actinomycetes</taxon>
        <taxon>Propionibacteriales</taxon>
        <taxon>Propionibacteriaceae</taxon>
        <taxon>Tessaracoccus</taxon>
    </lineage>
</organism>